<keyword evidence="4" id="KW-1185">Reference proteome</keyword>
<dbReference type="AlphaFoldDB" id="A0A917ZXQ6"/>
<evidence type="ECO:0000313" key="3">
    <source>
        <dbReference type="EMBL" id="GGO99956.1"/>
    </source>
</evidence>
<dbReference type="SUPFAM" id="SSF89392">
    <property type="entry name" value="Prokaryotic lipoproteins and lipoprotein localization factors"/>
    <property type="match status" value="1"/>
</dbReference>
<evidence type="ECO:0000256" key="2">
    <source>
        <dbReference type="SAM" id="Phobius"/>
    </source>
</evidence>
<feature type="compositionally biased region" description="Basic and acidic residues" evidence="1">
    <location>
        <begin position="312"/>
        <end position="325"/>
    </location>
</feature>
<dbReference type="EMBL" id="BMMS01000050">
    <property type="protein sequence ID" value="GGO99956.1"/>
    <property type="molecule type" value="Genomic_DNA"/>
</dbReference>
<dbReference type="PANTHER" id="PTHR37507">
    <property type="entry name" value="SPORULATION PROTEIN YDCC"/>
    <property type="match status" value="1"/>
</dbReference>
<reference evidence="3" key="1">
    <citation type="journal article" date="2014" name="Int. J. Syst. Evol. Microbiol.">
        <title>Complete genome sequence of Corynebacterium casei LMG S-19264T (=DSM 44701T), isolated from a smear-ripened cheese.</title>
        <authorList>
            <consortium name="US DOE Joint Genome Institute (JGI-PGF)"/>
            <person name="Walter F."/>
            <person name="Albersmeier A."/>
            <person name="Kalinowski J."/>
            <person name="Ruckert C."/>
        </authorList>
    </citation>
    <scope>NUCLEOTIDE SEQUENCE</scope>
    <source>
        <strain evidence="3">CGMCC 4.7201</strain>
    </source>
</reference>
<comment type="caution">
    <text evidence="3">The sequence shown here is derived from an EMBL/GenBank/DDBJ whole genome shotgun (WGS) entry which is preliminary data.</text>
</comment>
<evidence type="ECO:0000313" key="4">
    <source>
        <dbReference type="Proteomes" id="UP000641932"/>
    </source>
</evidence>
<name>A0A917ZXQ6_9ACTN</name>
<keyword evidence="2" id="KW-0812">Transmembrane</keyword>
<keyword evidence="2" id="KW-0472">Membrane</keyword>
<proteinExistence type="predicted"/>
<dbReference type="RefSeq" id="WP_189135630.1">
    <property type="nucleotide sequence ID" value="NZ_BMMS01000050.1"/>
</dbReference>
<evidence type="ECO:0008006" key="5">
    <source>
        <dbReference type="Google" id="ProtNLM"/>
    </source>
</evidence>
<sequence length="432" mass="44050">MAPMDPTTDHDPADETSTLRRGKTVRLLVPVGVAGVAAATIGLVPALASSGGSPHPDLPKTSAEKLLTKLAASDVQTVSGTVKITTDFGLPGLLGGSASHARGGSPFGPGPDASKAASEIAKSASSADPSFKLTELVAGSHTLRIAADGPDRQRVSIVEDAAEYSIIHSGDEVWAYDSGSNQAYHAKAPAGHGKHGKAGDERGRLPEGVPTTPSDFAKQALKTVGPTTSVTVGSTTRVAGRDAYRLVIKPKQSGSTVGSIVIAVDADNGAPLKFTLTPRGSGKAAVDVGFTDVGFAKPATKNFRFTPPKGTKVTEAKDRPREDHGLPGGPLNGLGNRLEGFNAVGKGWTTVAEFKLPGGGLDGSVFKEDGKDVPGGLDPQSLLKSLGDKVHGDFGSGTVINSRLFNVLITDSGKVYAGAVTKDVLIAAADKS</sequence>
<evidence type="ECO:0000256" key="1">
    <source>
        <dbReference type="SAM" id="MobiDB-lite"/>
    </source>
</evidence>
<dbReference type="InterPro" id="IPR052944">
    <property type="entry name" value="Sporulation_related"/>
</dbReference>
<feature type="transmembrane region" description="Helical" evidence="2">
    <location>
        <begin position="27"/>
        <end position="48"/>
    </location>
</feature>
<feature type="region of interest" description="Disordered" evidence="1">
    <location>
        <begin position="100"/>
        <end position="121"/>
    </location>
</feature>
<dbReference type="InterPro" id="IPR029046">
    <property type="entry name" value="LolA/LolB/LppX"/>
</dbReference>
<protein>
    <recommendedName>
        <fullName evidence="5">Outer membrane lipoprotein carrier protein LolA</fullName>
    </recommendedName>
</protein>
<feature type="region of interest" description="Disordered" evidence="1">
    <location>
        <begin position="301"/>
        <end position="332"/>
    </location>
</feature>
<dbReference type="PANTHER" id="PTHR37507:SF2">
    <property type="entry name" value="SPORULATION PROTEIN YDCC"/>
    <property type="match status" value="1"/>
</dbReference>
<accession>A0A917ZXQ6</accession>
<gene>
    <name evidence="3" type="ORF">GCM10012280_67590</name>
</gene>
<reference evidence="3" key="2">
    <citation type="submission" date="2020-09" db="EMBL/GenBank/DDBJ databases">
        <authorList>
            <person name="Sun Q."/>
            <person name="Zhou Y."/>
        </authorList>
    </citation>
    <scope>NUCLEOTIDE SEQUENCE</scope>
    <source>
        <strain evidence="3">CGMCC 4.7201</strain>
    </source>
</reference>
<keyword evidence="2" id="KW-1133">Transmembrane helix</keyword>
<dbReference type="Gene3D" id="2.50.20.10">
    <property type="entry name" value="Lipoprotein localisation LolA/LolB/LppX"/>
    <property type="match status" value="1"/>
</dbReference>
<organism evidence="3 4">
    <name type="scientific">Wenjunlia tyrosinilytica</name>
    <dbReference type="NCBI Taxonomy" id="1544741"/>
    <lineage>
        <taxon>Bacteria</taxon>
        <taxon>Bacillati</taxon>
        <taxon>Actinomycetota</taxon>
        <taxon>Actinomycetes</taxon>
        <taxon>Kitasatosporales</taxon>
        <taxon>Streptomycetaceae</taxon>
        <taxon>Wenjunlia</taxon>
    </lineage>
</organism>
<feature type="region of interest" description="Disordered" evidence="1">
    <location>
        <begin position="186"/>
        <end position="206"/>
    </location>
</feature>
<dbReference type="Proteomes" id="UP000641932">
    <property type="component" value="Unassembled WGS sequence"/>
</dbReference>